<dbReference type="GO" id="GO:0016987">
    <property type="term" value="F:sigma factor activity"/>
    <property type="evidence" value="ECO:0007669"/>
    <property type="project" value="UniProtKB-KW"/>
</dbReference>
<dbReference type="PANTHER" id="PTHR43133">
    <property type="entry name" value="RNA POLYMERASE ECF-TYPE SIGMA FACTO"/>
    <property type="match status" value="1"/>
</dbReference>
<dbReference type="InterPro" id="IPR013325">
    <property type="entry name" value="RNA_pol_sigma_r2"/>
</dbReference>
<dbReference type="SUPFAM" id="SSF88659">
    <property type="entry name" value="Sigma3 and sigma4 domains of RNA polymerase sigma factors"/>
    <property type="match status" value="1"/>
</dbReference>
<dbReference type="NCBIfam" id="TIGR02985">
    <property type="entry name" value="Sig70_bacteroi1"/>
    <property type="match status" value="1"/>
</dbReference>
<dbReference type="InterPro" id="IPR039425">
    <property type="entry name" value="RNA_pol_sigma-70-like"/>
</dbReference>
<evidence type="ECO:0000256" key="1">
    <source>
        <dbReference type="ARBA" id="ARBA00010641"/>
    </source>
</evidence>
<evidence type="ECO:0000313" key="7">
    <source>
        <dbReference type="EMBL" id="SEK79170.1"/>
    </source>
</evidence>
<evidence type="ECO:0000259" key="6">
    <source>
        <dbReference type="Pfam" id="PF08281"/>
    </source>
</evidence>
<dbReference type="InterPro" id="IPR013324">
    <property type="entry name" value="RNA_pol_sigma_r3/r4-like"/>
</dbReference>
<dbReference type="Gene3D" id="1.10.1740.10">
    <property type="match status" value="1"/>
</dbReference>
<accession>A0A1H7JYG4</accession>
<dbReference type="InterPro" id="IPR014284">
    <property type="entry name" value="RNA_pol_sigma-70_dom"/>
</dbReference>
<evidence type="ECO:0000256" key="4">
    <source>
        <dbReference type="ARBA" id="ARBA00023163"/>
    </source>
</evidence>
<dbReference type="GO" id="GO:0006352">
    <property type="term" value="P:DNA-templated transcription initiation"/>
    <property type="evidence" value="ECO:0007669"/>
    <property type="project" value="InterPro"/>
</dbReference>
<proteinExistence type="inferred from homology"/>
<name>A0A1H7JYG4_OLID1</name>
<evidence type="ECO:0000313" key="8">
    <source>
        <dbReference type="Proteomes" id="UP000199421"/>
    </source>
</evidence>
<protein>
    <submittedName>
        <fullName evidence="7">RNA polymerase sigma-70 factor, ECF subfamily</fullName>
    </submittedName>
</protein>
<evidence type="ECO:0000256" key="2">
    <source>
        <dbReference type="ARBA" id="ARBA00023015"/>
    </source>
</evidence>
<keyword evidence="2" id="KW-0805">Transcription regulation</keyword>
<dbReference type="Pfam" id="PF08281">
    <property type="entry name" value="Sigma70_r4_2"/>
    <property type="match status" value="1"/>
</dbReference>
<reference evidence="8" key="1">
    <citation type="submission" date="2016-10" db="EMBL/GenBank/DDBJ databases">
        <authorList>
            <person name="Varghese N."/>
            <person name="Submissions S."/>
        </authorList>
    </citation>
    <scope>NUCLEOTIDE SEQUENCE [LARGE SCALE GENOMIC DNA]</scope>
    <source>
        <strain evidence="8">DSM 18733</strain>
    </source>
</reference>
<evidence type="ECO:0000256" key="3">
    <source>
        <dbReference type="ARBA" id="ARBA00023082"/>
    </source>
</evidence>
<comment type="similarity">
    <text evidence="1">Belongs to the sigma-70 factor family. ECF subfamily.</text>
</comment>
<organism evidence="7 8">
    <name type="scientific">Olivibacter domesticus</name>
    <name type="common">Pseudosphingobacterium domesticum</name>
    <dbReference type="NCBI Taxonomy" id="407022"/>
    <lineage>
        <taxon>Bacteria</taxon>
        <taxon>Pseudomonadati</taxon>
        <taxon>Bacteroidota</taxon>
        <taxon>Sphingobacteriia</taxon>
        <taxon>Sphingobacteriales</taxon>
        <taxon>Sphingobacteriaceae</taxon>
        <taxon>Olivibacter</taxon>
    </lineage>
</organism>
<dbReference type="EMBL" id="FOAF01000001">
    <property type="protein sequence ID" value="SEK79170.1"/>
    <property type="molecule type" value="Genomic_DNA"/>
</dbReference>
<dbReference type="Pfam" id="PF04542">
    <property type="entry name" value="Sigma70_r2"/>
    <property type="match status" value="1"/>
</dbReference>
<dbReference type="Gene3D" id="1.10.10.10">
    <property type="entry name" value="Winged helix-like DNA-binding domain superfamily/Winged helix DNA-binding domain"/>
    <property type="match status" value="1"/>
</dbReference>
<feature type="domain" description="RNA polymerase sigma-70 region 2" evidence="5">
    <location>
        <begin position="44"/>
        <end position="108"/>
    </location>
</feature>
<sequence length="202" mass="23837">MVNNCFCCYSDNPYLCSQPDDIMNDLDLFEAIREGNLFAYKEMFLKYYAPLCTYAAQFLSDTDAEELVQDLMLYIWEARDHLIISTSLKSYLFIAVKNRSFNAIRKQKYRERIHAKLYSSLEEEQLDDPDFYMVDELAVKINDAIRDLPESYRKTFEMSRFEGLTNAKISSKLEVSVKTVEYRITKSLKILKGKLKDYMMLF</sequence>
<evidence type="ECO:0000259" key="5">
    <source>
        <dbReference type="Pfam" id="PF04542"/>
    </source>
</evidence>
<gene>
    <name evidence="7" type="ORF">SAMN05661044_01157</name>
</gene>
<dbReference type="GO" id="GO:0003677">
    <property type="term" value="F:DNA binding"/>
    <property type="evidence" value="ECO:0007669"/>
    <property type="project" value="InterPro"/>
</dbReference>
<dbReference type="STRING" id="407022.SAMN05661044_01157"/>
<dbReference type="SUPFAM" id="SSF88946">
    <property type="entry name" value="Sigma2 domain of RNA polymerase sigma factors"/>
    <property type="match status" value="1"/>
</dbReference>
<keyword evidence="8" id="KW-1185">Reference proteome</keyword>
<dbReference type="InterPro" id="IPR014327">
    <property type="entry name" value="RNA_pol_sigma70_bacteroid"/>
</dbReference>
<feature type="domain" description="RNA polymerase sigma factor 70 region 4 type 2" evidence="6">
    <location>
        <begin position="140"/>
        <end position="189"/>
    </location>
</feature>
<dbReference type="NCBIfam" id="TIGR02937">
    <property type="entry name" value="sigma70-ECF"/>
    <property type="match status" value="1"/>
</dbReference>
<dbReference type="PANTHER" id="PTHR43133:SF46">
    <property type="entry name" value="RNA POLYMERASE SIGMA-70 FACTOR ECF SUBFAMILY"/>
    <property type="match status" value="1"/>
</dbReference>
<dbReference type="InterPro" id="IPR036388">
    <property type="entry name" value="WH-like_DNA-bd_sf"/>
</dbReference>
<dbReference type="Proteomes" id="UP000199421">
    <property type="component" value="Unassembled WGS sequence"/>
</dbReference>
<keyword evidence="4" id="KW-0804">Transcription</keyword>
<dbReference type="AlphaFoldDB" id="A0A1H7JYG4"/>
<keyword evidence="3" id="KW-0731">Sigma factor</keyword>
<dbReference type="InterPro" id="IPR013249">
    <property type="entry name" value="RNA_pol_sigma70_r4_t2"/>
</dbReference>
<dbReference type="InterPro" id="IPR007627">
    <property type="entry name" value="RNA_pol_sigma70_r2"/>
</dbReference>